<dbReference type="PROSITE" id="PS50053">
    <property type="entry name" value="UBIQUITIN_2"/>
    <property type="match status" value="1"/>
</dbReference>
<dbReference type="SUPFAM" id="SSF54236">
    <property type="entry name" value="Ubiquitin-like"/>
    <property type="match status" value="1"/>
</dbReference>
<dbReference type="InterPro" id="IPR029071">
    <property type="entry name" value="Ubiquitin-like_domsf"/>
</dbReference>
<feature type="domain" description="Ubiquitin-like" evidence="2">
    <location>
        <begin position="16"/>
        <end position="84"/>
    </location>
</feature>
<gene>
    <name evidence="3" type="ORF">FCM35_KLT06512</name>
</gene>
<feature type="compositionally biased region" description="Low complexity" evidence="1">
    <location>
        <begin position="102"/>
        <end position="111"/>
    </location>
</feature>
<dbReference type="Proteomes" id="UP000623129">
    <property type="component" value="Unassembled WGS sequence"/>
</dbReference>
<comment type="caution">
    <text evidence="3">The sequence shown here is derived from an EMBL/GenBank/DDBJ whole genome shotgun (WGS) entry which is preliminary data.</text>
</comment>
<evidence type="ECO:0000259" key="2">
    <source>
        <dbReference type="PROSITE" id="PS50053"/>
    </source>
</evidence>
<organism evidence="3 4">
    <name type="scientific">Carex littledalei</name>
    <dbReference type="NCBI Taxonomy" id="544730"/>
    <lineage>
        <taxon>Eukaryota</taxon>
        <taxon>Viridiplantae</taxon>
        <taxon>Streptophyta</taxon>
        <taxon>Embryophyta</taxon>
        <taxon>Tracheophyta</taxon>
        <taxon>Spermatophyta</taxon>
        <taxon>Magnoliopsida</taxon>
        <taxon>Liliopsida</taxon>
        <taxon>Poales</taxon>
        <taxon>Cyperaceae</taxon>
        <taxon>Cyperoideae</taxon>
        <taxon>Cariceae</taxon>
        <taxon>Carex</taxon>
        <taxon>Carex subgen. Euthyceras</taxon>
    </lineage>
</organism>
<keyword evidence="4" id="KW-1185">Reference proteome</keyword>
<feature type="region of interest" description="Disordered" evidence="1">
    <location>
        <begin position="90"/>
        <end position="111"/>
    </location>
</feature>
<reference evidence="3" key="1">
    <citation type="submission" date="2020-01" db="EMBL/GenBank/DDBJ databases">
        <title>Genome sequence of Kobresia littledalei, the first chromosome-level genome in the family Cyperaceae.</title>
        <authorList>
            <person name="Qu G."/>
        </authorList>
    </citation>
    <scope>NUCLEOTIDE SEQUENCE</scope>
    <source>
        <strain evidence="3">C.B.Clarke</strain>
        <tissue evidence="3">Leaf</tissue>
    </source>
</reference>
<proteinExistence type="predicted"/>
<dbReference type="CDD" id="cd17039">
    <property type="entry name" value="Ubl_ubiquitin_like"/>
    <property type="match status" value="1"/>
</dbReference>
<dbReference type="InterPro" id="IPR000626">
    <property type="entry name" value="Ubiquitin-like_dom"/>
</dbReference>
<evidence type="ECO:0000256" key="1">
    <source>
        <dbReference type="SAM" id="MobiDB-lite"/>
    </source>
</evidence>
<accession>A0A833R0U7</accession>
<evidence type="ECO:0000313" key="3">
    <source>
        <dbReference type="EMBL" id="KAF3327906.1"/>
    </source>
</evidence>
<dbReference type="AlphaFoldDB" id="A0A833R0U7"/>
<dbReference type="SMART" id="SM00213">
    <property type="entry name" value="UBQ"/>
    <property type="match status" value="1"/>
</dbReference>
<feature type="region of interest" description="Disordered" evidence="1">
    <location>
        <begin position="160"/>
        <end position="216"/>
    </location>
</feature>
<dbReference type="GO" id="GO:0005829">
    <property type="term" value="C:cytosol"/>
    <property type="evidence" value="ECO:0007669"/>
    <property type="project" value="TreeGrafter"/>
</dbReference>
<dbReference type="PANTHER" id="PTHR10677:SF3">
    <property type="entry name" value="FI07626P-RELATED"/>
    <property type="match status" value="1"/>
</dbReference>
<dbReference type="Gene3D" id="3.10.20.90">
    <property type="entry name" value="Phosphatidylinositol 3-kinase Catalytic Subunit, Chain A, domain 1"/>
    <property type="match status" value="1"/>
</dbReference>
<dbReference type="InterPro" id="IPR015496">
    <property type="entry name" value="Ubiquilin"/>
</dbReference>
<dbReference type="GO" id="GO:0031593">
    <property type="term" value="F:polyubiquitin modification-dependent protein binding"/>
    <property type="evidence" value="ECO:0007669"/>
    <property type="project" value="TreeGrafter"/>
</dbReference>
<sequence>MGSNGEGSQINERSTVTVQVQLKNGRKISIQTELDQTVEELKQALANQTGILSDNQWLVHTGRVLSNQETLRSYEMDLDKSIRLFHIGSAPPSTSTGSMPRESTPTPLTETSELDNIESGYEVPKVACMYYAQSGIPHGTEQNQFQLGLMGFSFVETSGKGSESSNANWSESAPNTEPLPNPWAASSYKGGSLSRTEQVPDSILPDRGASSSQTEQVLDSDDELMNLSYWQQVHKRSVDILVPIILSDATL</sequence>
<evidence type="ECO:0000313" key="4">
    <source>
        <dbReference type="Proteomes" id="UP000623129"/>
    </source>
</evidence>
<dbReference type="EMBL" id="SWLB01000016">
    <property type="protein sequence ID" value="KAF3327906.1"/>
    <property type="molecule type" value="Genomic_DNA"/>
</dbReference>
<dbReference type="Pfam" id="PF00240">
    <property type="entry name" value="ubiquitin"/>
    <property type="match status" value="1"/>
</dbReference>
<dbReference type="OrthoDB" id="267397at2759"/>
<name>A0A833R0U7_9POAL</name>
<feature type="compositionally biased region" description="Low complexity" evidence="1">
    <location>
        <begin position="162"/>
        <end position="173"/>
    </location>
</feature>
<protein>
    <submittedName>
        <fullName evidence="3">Ubiquitin domain-containing protein DSK2b</fullName>
    </submittedName>
</protein>
<dbReference type="PANTHER" id="PTHR10677">
    <property type="entry name" value="UBIQUILIN"/>
    <property type="match status" value="1"/>
</dbReference>
<dbReference type="GO" id="GO:0006511">
    <property type="term" value="P:ubiquitin-dependent protein catabolic process"/>
    <property type="evidence" value="ECO:0007669"/>
    <property type="project" value="TreeGrafter"/>
</dbReference>